<feature type="coiled-coil region" evidence="7">
    <location>
        <begin position="287"/>
        <end position="317"/>
    </location>
</feature>
<proteinExistence type="predicted"/>
<comment type="caution">
    <text evidence="9">The sequence shown here is derived from an EMBL/GenBank/DDBJ whole genome shotgun (WGS) entry which is preliminary data.</text>
</comment>
<dbReference type="PROSITE" id="PS01305">
    <property type="entry name" value="MOAA_NIFB_PQQE"/>
    <property type="match status" value="1"/>
</dbReference>
<dbReference type="OrthoDB" id="9808591at2"/>
<evidence type="ECO:0000256" key="5">
    <source>
        <dbReference type="ARBA" id="ARBA00023004"/>
    </source>
</evidence>
<name>A0A134ABD3_9FIRM</name>
<dbReference type="InterPro" id="IPR000385">
    <property type="entry name" value="MoaA_NifB_PqqE_Fe-S-bd_CS"/>
</dbReference>
<keyword evidence="6" id="KW-0411">Iron-sulfur</keyword>
<evidence type="ECO:0000256" key="6">
    <source>
        <dbReference type="ARBA" id="ARBA00023014"/>
    </source>
</evidence>
<evidence type="ECO:0000313" key="10">
    <source>
        <dbReference type="Proteomes" id="UP000070442"/>
    </source>
</evidence>
<dbReference type="SFLD" id="SFLDS00029">
    <property type="entry name" value="Radical_SAM"/>
    <property type="match status" value="1"/>
</dbReference>
<evidence type="ECO:0000256" key="7">
    <source>
        <dbReference type="SAM" id="Coils"/>
    </source>
</evidence>
<reference evidence="10" key="1">
    <citation type="submission" date="2016-01" db="EMBL/GenBank/DDBJ databases">
        <authorList>
            <person name="Mitreva M."/>
            <person name="Pepin K.H."/>
            <person name="Mihindukulasuriya K.A."/>
            <person name="Fulton R."/>
            <person name="Fronick C."/>
            <person name="O'Laughlin M."/>
            <person name="Miner T."/>
            <person name="Herter B."/>
            <person name="Rosa B.A."/>
            <person name="Cordes M."/>
            <person name="Tomlinson C."/>
            <person name="Wollam A."/>
            <person name="Palsikar V.B."/>
            <person name="Mardis E.R."/>
            <person name="Wilson R.K."/>
        </authorList>
    </citation>
    <scope>NUCLEOTIDE SEQUENCE [LARGE SCALE GENOMIC DNA]</scope>
    <source>
        <strain evidence="10">DNF00729</strain>
    </source>
</reference>
<keyword evidence="5" id="KW-0408">Iron</keyword>
<dbReference type="PANTHER" id="PTHR43273:SF8">
    <property type="entry name" value="RADICAL SAM DOMAIN PROTEIN"/>
    <property type="match status" value="1"/>
</dbReference>
<dbReference type="PATRIC" id="fig|755172.3.peg.1495"/>
<dbReference type="NCBIfam" id="TIGR03974">
    <property type="entry name" value="rSAM_six_Cys"/>
    <property type="match status" value="1"/>
</dbReference>
<dbReference type="PROSITE" id="PS51918">
    <property type="entry name" value="RADICAL_SAM"/>
    <property type="match status" value="1"/>
</dbReference>
<dbReference type="Proteomes" id="UP000070442">
    <property type="component" value="Unassembled WGS sequence"/>
</dbReference>
<dbReference type="Pfam" id="PF13186">
    <property type="entry name" value="SPASM"/>
    <property type="match status" value="1"/>
</dbReference>
<evidence type="ECO:0000313" key="9">
    <source>
        <dbReference type="EMBL" id="KXB65027.1"/>
    </source>
</evidence>
<dbReference type="SUPFAM" id="SSF102114">
    <property type="entry name" value="Radical SAM enzymes"/>
    <property type="match status" value="1"/>
</dbReference>
<dbReference type="RefSeq" id="WP_068369150.1">
    <property type="nucleotide sequence ID" value="NZ_CAIJCT010000010.1"/>
</dbReference>
<dbReference type="GO" id="GO:0046872">
    <property type="term" value="F:metal ion binding"/>
    <property type="evidence" value="ECO:0007669"/>
    <property type="project" value="UniProtKB-KW"/>
</dbReference>
<sequence length="453" mass="52082">MRNIHRFKGNGQFVLLDVASGSVHVVDEMIFDMAADLLDLSKEEIIDKYKDRYDQKALAEGYDELYYLMEEGLLYSKDEPVDLSGFNPNCHIKAMCLHVSHDCNLRCAYCFASQGDFHGDRMMMDLETGKKALDFLLENSGNRYNLEVDFFGGEPMMNFDVVKQLVDYGREREKEYNKHFRFTMTTNGVLLNDENIEYLNREMANVVLSLDGRKEINDPMRPTVNGKGSFDTIVPKFQKLIAGRGDKDYYIRGTFTNHNLDFSKDVMLYHDLGFQKTSMEPVVTDPNEEYAIRKEHLDQILQEYEKLSEEYLRIRKDDPDFLFFHYMIDLSGGPCAYKKSIGCGAGSEYVAVTPTGEIYPCHQFVGEEDFLLGNVNDGIVNKELQKQFHEADVFHKDACTECWAKYFCSGGCHANAYHNNGTIYEPFDVGCQMERKRLECALTVYAKESSEVV</sequence>
<dbReference type="CDD" id="cd21124">
    <property type="entry name" value="SPASM_CteB-like"/>
    <property type="match status" value="1"/>
</dbReference>
<dbReference type="InterPro" id="IPR058240">
    <property type="entry name" value="rSAM_sf"/>
</dbReference>
<keyword evidence="2" id="KW-0004">4Fe-4S</keyword>
<evidence type="ECO:0000256" key="1">
    <source>
        <dbReference type="ARBA" id="ARBA00001966"/>
    </source>
</evidence>
<dbReference type="InterPro" id="IPR023885">
    <property type="entry name" value="4Fe4S-binding_SPASM_dom"/>
</dbReference>
<keyword evidence="10" id="KW-1185">Reference proteome</keyword>
<dbReference type="Pfam" id="PF04055">
    <property type="entry name" value="Radical_SAM"/>
    <property type="match status" value="1"/>
</dbReference>
<dbReference type="AlphaFoldDB" id="A0A134ABD3"/>
<dbReference type="SFLD" id="SFLDG01067">
    <property type="entry name" value="SPASM/twitch_domain_containing"/>
    <property type="match status" value="1"/>
</dbReference>
<dbReference type="SFLD" id="SFLDG01384">
    <property type="entry name" value="thioether_bond_formation_requi"/>
    <property type="match status" value="1"/>
</dbReference>
<gene>
    <name evidence="9" type="ORF">HMPREF1863_01535</name>
</gene>
<dbReference type="PANTHER" id="PTHR43273">
    <property type="entry name" value="ANAEROBIC SULFATASE-MATURATING ENZYME HOMOLOG ASLB-RELATED"/>
    <property type="match status" value="1"/>
</dbReference>
<dbReference type="InterPro" id="IPR024025">
    <property type="entry name" value="SCIFF_rSAM_maturase"/>
</dbReference>
<keyword evidence="3" id="KW-0949">S-adenosyl-L-methionine</keyword>
<keyword evidence="7" id="KW-0175">Coiled coil</keyword>
<dbReference type="GO" id="GO:0016491">
    <property type="term" value="F:oxidoreductase activity"/>
    <property type="evidence" value="ECO:0007669"/>
    <property type="project" value="InterPro"/>
</dbReference>
<dbReference type="SFLD" id="SFLDG01386">
    <property type="entry name" value="main_SPASM_domain-containing"/>
    <property type="match status" value="1"/>
</dbReference>
<dbReference type="InterPro" id="IPR047602">
    <property type="entry name" value="SPASM_CteB-like"/>
</dbReference>
<feature type="domain" description="Radical SAM core" evidence="8">
    <location>
        <begin position="89"/>
        <end position="310"/>
    </location>
</feature>
<dbReference type="Gene3D" id="3.20.20.70">
    <property type="entry name" value="Aldolase class I"/>
    <property type="match status" value="1"/>
</dbReference>
<dbReference type="STRING" id="755172.HMPREF1863_01535"/>
<evidence type="ECO:0000256" key="2">
    <source>
        <dbReference type="ARBA" id="ARBA00022485"/>
    </source>
</evidence>
<keyword evidence="4" id="KW-0479">Metal-binding</keyword>
<comment type="cofactor">
    <cofactor evidence="1">
        <name>[4Fe-4S] cluster</name>
        <dbReference type="ChEBI" id="CHEBI:49883"/>
    </cofactor>
</comment>
<evidence type="ECO:0000256" key="3">
    <source>
        <dbReference type="ARBA" id="ARBA00022691"/>
    </source>
</evidence>
<dbReference type="EMBL" id="LSDG01000045">
    <property type="protein sequence ID" value="KXB65027.1"/>
    <property type="molecule type" value="Genomic_DNA"/>
</dbReference>
<evidence type="ECO:0000259" key="8">
    <source>
        <dbReference type="PROSITE" id="PS51918"/>
    </source>
</evidence>
<evidence type="ECO:0000256" key="4">
    <source>
        <dbReference type="ARBA" id="ARBA00022723"/>
    </source>
</evidence>
<dbReference type="InterPro" id="IPR007197">
    <property type="entry name" value="rSAM"/>
</dbReference>
<dbReference type="GO" id="GO:0051539">
    <property type="term" value="F:4 iron, 4 sulfur cluster binding"/>
    <property type="evidence" value="ECO:0007669"/>
    <property type="project" value="UniProtKB-KW"/>
</dbReference>
<organism evidence="9 10">
    <name type="scientific">Aedoeadaptatus coxii</name>
    <dbReference type="NCBI Taxonomy" id="755172"/>
    <lineage>
        <taxon>Bacteria</taxon>
        <taxon>Bacillati</taxon>
        <taxon>Bacillota</taxon>
        <taxon>Tissierellia</taxon>
        <taxon>Tissierellales</taxon>
        <taxon>Peptoniphilaceae</taxon>
        <taxon>Aedoeadaptatus</taxon>
    </lineage>
</organism>
<dbReference type="InterPro" id="IPR013785">
    <property type="entry name" value="Aldolase_TIM"/>
</dbReference>
<accession>A0A134ABD3</accession>
<dbReference type="NCBIfam" id="TIGR04085">
    <property type="entry name" value="rSAM_more_4Fe4S"/>
    <property type="match status" value="1"/>
</dbReference>
<dbReference type="CDD" id="cd01335">
    <property type="entry name" value="Radical_SAM"/>
    <property type="match status" value="1"/>
</dbReference>
<protein>
    <submittedName>
        <fullName evidence="9">Six-Cys-in-45 modification radical SAM protein</fullName>
    </submittedName>
</protein>
<dbReference type="InterPro" id="IPR023867">
    <property type="entry name" value="Sulphatase_maturase_rSAM"/>
</dbReference>